<dbReference type="Proteomes" id="UP000613840">
    <property type="component" value="Unassembled WGS sequence"/>
</dbReference>
<evidence type="ECO:0000256" key="3">
    <source>
        <dbReference type="SAM" id="Phobius"/>
    </source>
</evidence>
<keyword evidence="3" id="KW-0812">Transmembrane</keyword>
<evidence type="ECO:0000256" key="2">
    <source>
        <dbReference type="SAM" id="MobiDB-lite"/>
    </source>
</evidence>
<proteinExistence type="predicted"/>
<keyword evidence="1" id="KW-0732">Signal</keyword>
<feature type="transmembrane region" description="Helical" evidence="3">
    <location>
        <begin position="87"/>
        <end position="109"/>
    </location>
</feature>
<keyword evidence="3" id="KW-1133">Transmembrane helix</keyword>
<evidence type="ECO:0000313" key="5">
    <source>
        <dbReference type="Proteomes" id="UP000613840"/>
    </source>
</evidence>
<organism evidence="4 5">
    <name type="scientific">Microlunatus endophyticus</name>
    <dbReference type="NCBI Taxonomy" id="1716077"/>
    <lineage>
        <taxon>Bacteria</taxon>
        <taxon>Bacillati</taxon>
        <taxon>Actinomycetota</taxon>
        <taxon>Actinomycetes</taxon>
        <taxon>Propionibacteriales</taxon>
        <taxon>Propionibacteriaceae</taxon>
        <taxon>Microlunatus</taxon>
    </lineage>
</organism>
<comment type="caution">
    <text evidence="4">The sequence shown here is derived from an EMBL/GenBank/DDBJ whole genome shotgun (WGS) entry which is preliminary data.</text>
</comment>
<sequence length="256" mass="27026">MSSQPPELGPDRRGPDFAPPGNGGAGADPYRQPPYGFGYQNQSTPGFGGHPNAGSGGPQYPQRPHPQRPHPQRPPQPQGPKKDRRPAIITAALIGVVVLIVVIASIHAVHGDQQAAREQASPTPTPQPSALPSDGPNSISFTSSEGSGRLTLVSHDWTTTGAEPPRYGQFLQLELKISASDGRVSYGPEFFQTFDETGNLFQTTEVGAKPPLLADGVLHSGQTVTGDIAFDMPRGAVTLLMSNSLLESVTALRITD</sequence>
<feature type="region of interest" description="Disordered" evidence="2">
    <location>
        <begin position="1"/>
        <end position="83"/>
    </location>
</feature>
<protein>
    <recommendedName>
        <fullName evidence="6">DUF4352 domain-containing protein</fullName>
    </recommendedName>
</protein>
<keyword evidence="5" id="KW-1185">Reference proteome</keyword>
<evidence type="ECO:0000313" key="4">
    <source>
        <dbReference type="EMBL" id="GGL62201.1"/>
    </source>
</evidence>
<feature type="compositionally biased region" description="Polar residues" evidence="2">
    <location>
        <begin position="135"/>
        <end position="146"/>
    </location>
</feature>
<reference evidence="4" key="1">
    <citation type="journal article" date="2014" name="Int. J. Syst. Evol. Microbiol.">
        <title>Complete genome sequence of Corynebacterium casei LMG S-19264T (=DSM 44701T), isolated from a smear-ripened cheese.</title>
        <authorList>
            <consortium name="US DOE Joint Genome Institute (JGI-PGF)"/>
            <person name="Walter F."/>
            <person name="Albersmeier A."/>
            <person name="Kalinowski J."/>
            <person name="Ruckert C."/>
        </authorList>
    </citation>
    <scope>NUCLEOTIDE SEQUENCE</scope>
    <source>
        <strain evidence="4">CGMCC 4.7306</strain>
    </source>
</reference>
<feature type="compositionally biased region" description="Gly residues" evidence="2">
    <location>
        <begin position="46"/>
        <end position="57"/>
    </location>
</feature>
<dbReference type="RefSeq" id="WP_188895212.1">
    <property type="nucleotide sequence ID" value="NZ_BMMZ01000004.1"/>
</dbReference>
<keyword evidence="3" id="KW-0472">Membrane</keyword>
<dbReference type="InterPro" id="IPR029050">
    <property type="entry name" value="Immunoprotect_excell_Ig-like"/>
</dbReference>
<evidence type="ECO:0000256" key="1">
    <source>
        <dbReference type="ARBA" id="ARBA00022729"/>
    </source>
</evidence>
<evidence type="ECO:0008006" key="6">
    <source>
        <dbReference type="Google" id="ProtNLM"/>
    </source>
</evidence>
<gene>
    <name evidence="4" type="ORF">GCM10011575_20940</name>
</gene>
<dbReference type="EMBL" id="BMMZ01000004">
    <property type="protein sequence ID" value="GGL62201.1"/>
    <property type="molecule type" value="Genomic_DNA"/>
</dbReference>
<dbReference type="AlphaFoldDB" id="A0A917S838"/>
<dbReference type="Gene3D" id="2.60.40.1240">
    <property type="match status" value="1"/>
</dbReference>
<name>A0A917S838_9ACTN</name>
<feature type="region of interest" description="Disordered" evidence="2">
    <location>
        <begin position="114"/>
        <end position="146"/>
    </location>
</feature>
<accession>A0A917S838</accession>
<reference evidence="4" key="2">
    <citation type="submission" date="2020-09" db="EMBL/GenBank/DDBJ databases">
        <authorList>
            <person name="Sun Q."/>
            <person name="Zhou Y."/>
        </authorList>
    </citation>
    <scope>NUCLEOTIDE SEQUENCE</scope>
    <source>
        <strain evidence="4">CGMCC 4.7306</strain>
    </source>
</reference>